<sequence>MRLRRLIRRSSTEPSFVVDSHSQFFTFSQTMMMMATGWLRSNCNIFACAFEVCRFSSAQCIHHALPELEQPTSPRSSGASARIALRERAIFSQV</sequence>
<evidence type="ECO:0000313" key="1">
    <source>
        <dbReference type="Proteomes" id="UP000492821"/>
    </source>
</evidence>
<organism evidence="1 2">
    <name type="scientific">Panagrellus redivivus</name>
    <name type="common">Microworm</name>
    <dbReference type="NCBI Taxonomy" id="6233"/>
    <lineage>
        <taxon>Eukaryota</taxon>
        <taxon>Metazoa</taxon>
        <taxon>Ecdysozoa</taxon>
        <taxon>Nematoda</taxon>
        <taxon>Chromadorea</taxon>
        <taxon>Rhabditida</taxon>
        <taxon>Tylenchina</taxon>
        <taxon>Panagrolaimomorpha</taxon>
        <taxon>Panagrolaimoidea</taxon>
        <taxon>Panagrolaimidae</taxon>
        <taxon>Panagrellus</taxon>
    </lineage>
</organism>
<accession>A0A7E4W3I6</accession>
<proteinExistence type="predicted"/>
<dbReference type="AlphaFoldDB" id="A0A7E4W3I6"/>
<evidence type="ECO:0000313" key="2">
    <source>
        <dbReference type="WBParaSite" id="Pan_g5682.t1"/>
    </source>
</evidence>
<reference evidence="2" key="2">
    <citation type="submission" date="2020-10" db="UniProtKB">
        <authorList>
            <consortium name="WormBaseParasite"/>
        </authorList>
    </citation>
    <scope>IDENTIFICATION</scope>
</reference>
<dbReference type="WBParaSite" id="Pan_g5682.t1">
    <property type="protein sequence ID" value="Pan_g5682.t1"/>
    <property type="gene ID" value="Pan_g5682"/>
</dbReference>
<protein>
    <submittedName>
        <fullName evidence="2">Secreted protein</fullName>
    </submittedName>
</protein>
<name>A0A7E4W3I6_PANRE</name>
<dbReference type="Proteomes" id="UP000492821">
    <property type="component" value="Unassembled WGS sequence"/>
</dbReference>
<keyword evidence="1" id="KW-1185">Reference proteome</keyword>
<reference evidence="1" key="1">
    <citation type="journal article" date="2013" name="Genetics">
        <title>The draft genome and transcriptome of Panagrellus redivivus are shaped by the harsh demands of a free-living lifestyle.</title>
        <authorList>
            <person name="Srinivasan J."/>
            <person name="Dillman A.R."/>
            <person name="Macchietto M.G."/>
            <person name="Heikkinen L."/>
            <person name="Lakso M."/>
            <person name="Fracchia K.M."/>
            <person name="Antoshechkin I."/>
            <person name="Mortazavi A."/>
            <person name="Wong G."/>
            <person name="Sternberg P.W."/>
        </authorList>
    </citation>
    <scope>NUCLEOTIDE SEQUENCE [LARGE SCALE GENOMIC DNA]</scope>
    <source>
        <strain evidence="1">MT8872</strain>
    </source>
</reference>